<dbReference type="PANTHER" id="PTHR23504:SF114">
    <property type="entry name" value="PROTEIN ZINC INDUCED FACILITATOR-LIKE 1"/>
    <property type="match status" value="1"/>
</dbReference>
<keyword evidence="3 7" id="KW-0812">Transmembrane</keyword>
<keyword evidence="10" id="KW-1185">Reference proteome</keyword>
<accession>A0AAD8L7B6</accession>
<gene>
    <name evidence="9" type="ORF">QVD17_09432</name>
</gene>
<dbReference type="CDD" id="cd17330">
    <property type="entry name" value="MFS_SLC46_TetA_like"/>
    <property type="match status" value="1"/>
</dbReference>
<feature type="transmembrane region" description="Helical" evidence="7">
    <location>
        <begin position="76"/>
        <end position="98"/>
    </location>
</feature>
<dbReference type="GO" id="GO:0090333">
    <property type="term" value="P:regulation of stomatal closure"/>
    <property type="evidence" value="ECO:0007669"/>
    <property type="project" value="TreeGrafter"/>
</dbReference>
<comment type="subcellular location">
    <subcellularLocation>
        <location evidence="1">Membrane</location>
        <topology evidence="1">Multi-pass membrane protein</topology>
    </subcellularLocation>
</comment>
<dbReference type="EMBL" id="JAUHHV010000002">
    <property type="protein sequence ID" value="KAK1432535.1"/>
    <property type="molecule type" value="Genomic_DNA"/>
</dbReference>
<evidence type="ECO:0000256" key="4">
    <source>
        <dbReference type="ARBA" id="ARBA00022989"/>
    </source>
</evidence>
<dbReference type="Gene3D" id="1.20.1250.20">
    <property type="entry name" value="MFS general substrate transporter like domains"/>
    <property type="match status" value="1"/>
</dbReference>
<feature type="transmembrane region" description="Helical" evidence="7">
    <location>
        <begin position="40"/>
        <end position="64"/>
    </location>
</feature>
<dbReference type="PANTHER" id="PTHR23504">
    <property type="entry name" value="MAJOR FACILITATOR SUPERFAMILY DOMAIN-CONTAINING PROTEIN 10"/>
    <property type="match status" value="1"/>
</dbReference>
<feature type="transmembrane region" description="Helical" evidence="7">
    <location>
        <begin position="135"/>
        <end position="154"/>
    </location>
</feature>
<dbReference type="SUPFAM" id="SSF103473">
    <property type="entry name" value="MFS general substrate transporter"/>
    <property type="match status" value="1"/>
</dbReference>
<feature type="domain" description="Major facilitator superfamily (MFS) profile" evidence="8">
    <location>
        <begin position="38"/>
        <end position="474"/>
    </location>
</feature>
<evidence type="ECO:0000256" key="2">
    <source>
        <dbReference type="ARBA" id="ARBA00022448"/>
    </source>
</evidence>
<evidence type="ECO:0000259" key="8">
    <source>
        <dbReference type="PROSITE" id="PS50850"/>
    </source>
</evidence>
<feature type="transmembrane region" description="Helical" evidence="7">
    <location>
        <begin position="344"/>
        <end position="364"/>
    </location>
</feature>
<dbReference type="InterPro" id="IPR020846">
    <property type="entry name" value="MFS_dom"/>
</dbReference>
<evidence type="ECO:0000256" key="7">
    <source>
        <dbReference type="SAM" id="Phobius"/>
    </source>
</evidence>
<keyword evidence="2" id="KW-0813">Transport</keyword>
<evidence type="ECO:0000256" key="1">
    <source>
        <dbReference type="ARBA" id="ARBA00004141"/>
    </source>
</evidence>
<dbReference type="InterPro" id="IPR011701">
    <property type="entry name" value="MFS"/>
</dbReference>
<feature type="transmembrane region" description="Helical" evidence="7">
    <location>
        <begin position="209"/>
        <end position="232"/>
    </location>
</feature>
<evidence type="ECO:0000256" key="6">
    <source>
        <dbReference type="ARBA" id="ARBA00044504"/>
    </source>
</evidence>
<evidence type="ECO:0000313" key="10">
    <source>
        <dbReference type="Proteomes" id="UP001229421"/>
    </source>
</evidence>
<evidence type="ECO:0000313" key="9">
    <source>
        <dbReference type="EMBL" id="KAK1432535.1"/>
    </source>
</evidence>
<name>A0AAD8L7B6_TARER</name>
<dbReference type="InterPro" id="IPR036259">
    <property type="entry name" value="MFS_trans_sf"/>
</dbReference>
<feature type="transmembrane region" description="Helical" evidence="7">
    <location>
        <begin position="370"/>
        <end position="397"/>
    </location>
</feature>
<dbReference type="GO" id="GO:0022821">
    <property type="term" value="F:solute:potassium antiporter activity"/>
    <property type="evidence" value="ECO:0007669"/>
    <property type="project" value="TreeGrafter"/>
</dbReference>
<proteinExistence type="inferred from homology"/>
<reference evidence="9" key="1">
    <citation type="journal article" date="2023" name="bioRxiv">
        <title>Improved chromosome-level genome assembly for marigold (Tagetes erecta).</title>
        <authorList>
            <person name="Jiang F."/>
            <person name="Yuan L."/>
            <person name="Wang S."/>
            <person name="Wang H."/>
            <person name="Xu D."/>
            <person name="Wang A."/>
            <person name="Fan W."/>
        </authorList>
    </citation>
    <scope>NUCLEOTIDE SEQUENCE</scope>
    <source>
        <strain evidence="9">WSJ</strain>
        <tissue evidence="9">Leaf</tissue>
    </source>
</reference>
<evidence type="ECO:0000256" key="3">
    <source>
        <dbReference type="ARBA" id="ARBA00022692"/>
    </source>
</evidence>
<dbReference type="GO" id="GO:0009705">
    <property type="term" value="C:plant-type vacuole membrane"/>
    <property type="evidence" value="ECO:0007669"/>
    <property type="project" value="TreeGrafter"/>
</dbReference>
<dbReference type="AlphaFoldDB" id="A0AAD8L7B6"/>
<dbReference type="PROSITE" id="PS50850">
    <property type="entry name" value="MFS"/>
    <property type="match status" value="1"/>
</dbReference>
<comment type="caution">
    <text evidence="9">The sequence shown here is derived from an EMBL/GenBank/DDBJ whole genome shotgun (WGS) entry which is preliminary data.</text>
</comment>
<keyword evidence="5 7" id="KW-0472">Membrane</keyword>
<keyword evidence="4 7" id="KW-1133">Transmembrane helix</keyword>
<comment type="similarity">
    <text evidence="6">Belongs to the major facilitator superfamily. Phosphate:H(+) symporter (TC 2.A.1.9) family.</text>
</comment>
<evidence type="ECO:0000256" key="5">
    <source>
        <dbReference type="ARBA" id="ARBA00023136"/>
    </source>
</evidence>
<protein>
    <recommendedName>
        <fullName evidence="8">Major facilitator superfamily (MFS) profile domain-containing protein</fullName>
    </recommendedName>
</protein>
<feature type="transmembrane region" description="Helical" evidence="7">
    <location>
        <begin position="110"/>
        <end position="129"/>
    </location>
</feature>
<feature type="transmembrane region" description="Helical" evidence="7">
    <location>
        <begin position="166"/>
        <end position="189"/>
    </location>
</feature>
<feature type="transmembrane region" description="Helical" evidence="7">
    <location>
        <begin position="278"/>
        <end position="298"/>
    </location>
</feature>
<organism evidence="9 10">
    <name type="scientific">Tagetes erecta</name>
    <name type="common">African marigold</name>
    <dbReference type="NCBI Taxonomy" id="13708"/>
    <lineage>
        <taxon>Eukaryota</taxon>
        <taxon>Viridiplantae</taxon>
        <taxon>Streptophyta</taxon>
        <taxon>Embryophyta</taxon>
        <taxon>Tracheophyta</taxon>
        <taxon>Spermatophyta</taxon>
        <taxon>Magnoliopsida</taxon>
        <taxon>eudicotyledons</taxon>
        <taxon>Gunneridae</taxon>
        <taxon>Pentapetalae</taxon>
        <taxon>asterids</taxon>
        <taxon>campanulids</taxon>
        <taxon>Asterales</taxon>
        <taxon>Asteraceae</taxon>
        <taxon>Asteroideae</taxon>
        <taxon>Heliantheae alliance</taxon>
        <taxon>Tageteae</taxon>
        <taxon>Tagetes</taxon>
    </lineage>
</organism>
<dbReference type="PRINTS" id="PR01035">
    <property type="entry name" value="TCRTETA"/>
</dbReference>
<sequence>MDDNEFMKPLLNKVCYENCPGCNVDKKKDLQTGLPIKEVFCIWIVALSVTLPISSLFPFLYFMIKDFKIAEEEEDISYYAGYVGSAYMIGRALTSVFWGVVADRYGRKPVILLSTSTVVIFNTLFGFSVNYWMAIVTRFLLGFLNGLLGPIKAYACELFREEHQALALSSISTSWGIGLIIGPALGGFLAQPAEKFPSLVSSDSLLGRFPYSLPCLCISVFALFVTIGAIWLPETIHMHKKDELETASDAPDAEEKIDEKKDSTLMSLFKNWPLMSSIIVYCVFSLHDMAYSEIFSLWAVSPKSLGGLSYSTEDVGTVLSITGIGLLIFQTALYPVAERIFGPIMVARIAGVLSIPLLTSYPYMTMLSGFMLSFTLNCASIVKNVLSVSIITGTFMLQNKAVDQHQRGAANGIAMTLQSTFKAFGPACGGAFLSWSQKRQNAAFLPGNQMIFFILNMIEGIGILLTFKPFLTTNHY</sequence>
<feature type="transmembrane region" description="Helical" evidence="7">
    <location>
        <begin position="450"/>
        <end position="471"/>
    </location>
</feature>
<dbReference type="InterPro" id="IPR001958">
    <property type="entry name" value="Tet-R_TetA/multi-R_MdtG-like"/>
</dbReference>
<dbReference type="Proteomes" id="UP001229421">
    <property type="component" value="Unassembled WGS sequence"/>
</dbReference>
<dbReference type="GO" id="GO:0005886">
    <property type="term" value="C:plasma membrane"/>
    <property type="evidence" value="ECO:0007669"/>
    <property type="project" value="TreeGrafter"/>
</dbReference>
<feature type="transmembrane region" description="Helical" evidence="7">
    <location>
        <begin position="318"/>
        <end position="337"/>
    </location>
</feature>
<dbReference type="Pfam" id="PF07690">
    <property type="entry name" value="MFS_1"/>
    <property type="match status" value="1"/>
</dbReference>